<evidence type="ECO:0000313" key="2">
    <source>
        <dbReference type="Proteomes" id="UP000021108"/>
    </source>
</evidence>
<dbReference type="EMBL" id="JEXD01000001">
    <property type="protein sequence ID" value="EXC09929.1"/>
    <property type="molecule type" value="Genomic_DNA"/>
</dbReference>
<dbReference type="AlphaFoldDB" id="A0A009PN04"/>
<gene>
    <name evidence="1" type="ORF">J506_0166</name>
</gene>
<organism evidence="1 2">
    <name type="scientific">Acinetobacter baumannii 625974</name>
    <dbReference type="NCBI Taxonomy" id="1310607"/>
    <lineage>
        <taxon>Bacteria</taxon>
        <taxon>Pseudomonadati</taxon>
        <taxon>Pseudomonadota</taxon>
        <taxon>Gammaproteobacteria</taxon>
        <taxon>Moraxellales</taxon>
        <taxon>Moraxellaceae</taxon>
        <taxon>Acinetobacter</taxon>
        <taxon>Acinetobacter calcoaceticus/baumannii complex</taxon>
    </lineage>
</organism>
<sequence length="71" mass="8313">MSELEILESAPKDATHYFLVPNGSGEPYYVLEKEKKFYWFHGQDEITKPHILSWIKSIESLKEVKAESQEI</sequence>
<protein>
    <submittedName>
        <fullName evidence="1">Uncharacterized protein</fullName>
    </submittedName>
</protein>
<dbReference type="RefSeq" id="WP_001292077.1">
    <property type="nucleotide sequence ID" value="NZ_JEXD01000001.1"/>
</dbReference>
<reference evidence="1 2" key="1">
    <citation type="submission" date="2014-02" db="EMBL/GenBank/DDBJ databases">
        <title>Comparative genomics and transcriptomics to identify genetic mechanisms underlying the emergence of carbapenem resistant Acinetobacter baumannii (CRAb).</title>
        <authorList>
            <person name="Harris A.D."/>
            <person name="Johnson K.J."/>
            <person name="George J."/>
            <person name="Shefchek K."/>
            <person name="Daugherty S.C."/>
            <person name="Parankush S."/>
            <person name="Sadzewicz L."/>
            <person name="Tallon L."/>
            <person name="Sengamalay N."/>
            <person name="Hazen T.H."/>
            <person name="Rasko D.A."/>
        </authorList>
    </citation>
    <scope>NUCLEOTIDE SEQUENCE [LARGE SCALE GENOMIC DNA]</scope>
    <source>
        <strain evidence="1 2">625974</strain>
    </source>
</reference>
<comment type="caution">
    <text evidence="1">The sequence shown here is derived from an EMBL/GenBank/DDBJ whole genome shotgun (WGS) entry which is preliminary data.</text>
</comment>
<accession>A0A009PN04</accession>
<proteinExistence type="predicted"/>
<dbReference type="Proteomes" id="UP000021108">
    <property type="component" value="Unassembled WGS sequence"/>
</dbReference>
<name>A0A009PN04_ACIBA</name>
<dbReference type="PATRIC" id="fig|1310607.3.peg.167"/>
<evidence type="ECO:0000313" key="1">
    <source>
        <dbReference type="EMBL" id="EXC09929.1"/>
    </source>
</evidence>